<dbReference type="OrthoDB" id="9785673at2"/>
<dbReference type="Pfam" id="PF22435">
    <property type="entry name" value="MRM3-like_sub_bind"/>
    <property type="match status" value="1"/>
</dbReference>
<keyword evidence="7" id="KW-1185">Reference proteome</keyword>
<reference evidence="6 7" key="1">
    <citation type="submission" date="2019-03" db="EMBL/GenBank/DDBJ databases">
        <authorList>
            <person name="Kim M.K.M."/>
        </authorList>
    </citation>
    <scope>NUCLEOTIDE SEQUENCE [LARGE SCALE GENOMIC DNA]</scope>
    <source>
        <strain evidence="6 7">17J68-15</strain>
    </source>
</reference>
<evidence type="ECO:0000313" key="6">
    <source>
        <dbReference type="EMBL" id="TCZ73307.1"/>
    </source>
</evidence>
<evidence type="ECO:0000259" key="5">
    <source>
        <dbReference type="Pfam" id="PF22435"/>
    </source>
</evidence>
<evidence type="ECO:0000256" key="3">
    <source>
        <dbReference type="ARBA" id="ARBA00022679"/>
    </source>
</evidence>
<dbReference type="AlphaFoldDB" id="A0A4R4E315"/>
<dbReference type="InterPro" id="IPR029028">
    <property type="entry name" value="Alpha/beta_knot_MTases"/>
</dbReference>
<dbReference type="Pfam" id="PF00588">
    <property type="entry name" value="SpoU_methylase"/>
    <property type="match status" value="1"/>
</dbReference>
<dbReference type="CDD" id="cd18109">
    <property type="entry name" value="SpoU-like_RNA-MTase"/>
    <property type="match status" value="1"/>
</dbReference>
<accession>A0A4R4E315</accession>
<dbReference type="InterPro" id="IPR051259">
    <property type="entry name" value="rRNA_Methyltransferase"/>
</dbReference>
<dbReference type="InterPro" id="IPR029064">
    <property type="entry name" value="Ribosomal_eL30-like_sf"/>
</dbReference>
<dbReference type="Gene3D" id="3.40.1280.10">
    <property type="match status" value="1"/>
</dbReference>
<dbReference type="InterPro" id="IPR053888">
    <property type="entry name" value="MRM3-like_sub_bind"/>
</dbReference>
<comment type="similarity">
    <text evidence="1">Belongs to the class IV-like SAM-binding methyltransferase superfamily. RNA methyltransferase TrmH family.</text>
</comment>
<proteinExistence type="inferred from homology"/>
<evidence type="ECO:0000256" key="2">
    <source>
        <dbReference type="ARBA" id="ARBA00022603"/>
    </source>
</evidence>
<dbReference type="GO" id="GO:0008173">
    <property type="term" value="F:RNA methyltransferase activity"/>
    <property type="evidence" value="ECO:0007669"/>
    <property type="project" value="InterPro"/>
</dbReference>
<keyword evidence="2 6" id="KW-0489">Methyltransferase</keyword>
<sequence length="247" mass="26788">MLSKGVLKDIQRLGLKKGRAETGLFLAEGPKVVGELLEAVPQQVEGVYALPQWIEGHRALVEPHQLHEVTGAELERISQLQTPNAVLLVARQWEGERPGIAEGWILYLDTIQDPGNLGTILRIADWFGIKNVVCSAGCAERFNPKVVQSTMASLARVNVWYDEAGDWLQEQEAPVLAAALDGVSLYEFEAPKSGILLIGNESKGLHPELLQLATQKITIPRIGGAESLNAAVATGIIVSHLIAKRAK</sequence>
<dbReference type="GO" id="GO:0006396">
    <property type="term" value="P:RNA processing"/>
    <property type="evidence" value="ECO:0007669"/>
    <property type="project" value="InterPro"/>
</dbReference>
<name>A0A4R4E315_9BACT</name>
<feature type="domain" description="MRM3-like substrate binding" evidence="5">
    <location>
        <begin position="7"/>
        <end position="87"/>
    </location>
</feature>
<gene>
    <name evidence="6" type="ORF">E0486_06445</name>
</gene>
<dbReference type="Gene3D" id="3.30.1330.30">
    <property type="match status" value="1"/>
</dbReference>
<dbReference type="InterPro" id="IPR001537">
    <property type="entry name" value="SpoU_MeTrfase"/>
</dbReference>
<dbReference type="SUPFAM" id="SSF75217">
    <property type="entry name" value="alpha/beta knot"/>
    <property type="match status" value="1"/>
</dbReference>
<dbReference type="PANTHER" id="PTHR43191:SF2">
    <property type="entry name" value="RRNA METHYLTRANSFERASE 3, MITOCHONDRIAL"/>
    <property type="match status" value="1"/>
</dbReference>
<organism evidence="6 7">
    <name type="scientific">Flaviaesturariibacter aridisoli</name>
    <dbReference type="NCBI Taxonomy" id="2545761"/>
    <lineage>
        <taxon>Bacteria</taxon>
        <taxon>Pseudomonadati</taxon>
        <taxon>Bacteroidota</taxon>
        <taxon>Chitinophagia</taxon>
        <taxon>Chitinophagales</taxon>
        <taxon>Chitinophagaceae</taxon>
        <taxon>Flaviaestuariibacter</taxon>
    </lineage>
</organism>
<evidence type="ECO:0000259" key="4">
    <source>
        <dbReference type="Pfam" id="PF00588"/>
    </source>
</evidence>
<dbReference type="GO" id="GO:0003723">
    <property type="term" value="F:RNA binding"/>
    <property type="evidence" value="ECO:0007669"/>
    <property type="project" value="InterPro"/>
</dbReference>
<evidence type="ECO:0000256" key="1">
    <source>
        <dbReference type="ARBA" id="ARBA00007228"/>
    </source>
</evidence>
<dbReference type="GO" id="GO:0032259">
    <property type="term" value="P:methylation"/>
    <property type="evidence" value="ECO:0007669"/>
    <property type="project" value="UniProtKB-KW"/>
</dbReference>
<feature type="domain" description="tRNA/rRNA methyltransferase SpoU type" evidence="4">
    <location>
        <begin position="105"/>
        <end position="238"/>
    </location>
</feature>
<dbReference type="PANTHER" id="PTHR43191">
    <property type="entry name" value="RRNA METHYLTRANSFERASE 3"/>
    <property type="match status" value="1"/>
</dbReference>
<dbReference type="EMBL" id="SKFH01000007">
    <property type="protein sequence ID" value="TCZ73307.1"/>
    <property type="molecule type" value="Genomic_DNA"/>
</dbReference>
<keyword evidence="3 6" id="KW-0808">Transferase</keyword>
<comment type="caution">
    <text evidence="6">The sequence shown here is derived from an EMBL/GenBank/DDBJ whole genome shotgun (WGS) entry which is preliminary data.</text>
</comment>
<dbReference type="RefSeq" id="WP_131851326.1">
    <property type="nucleotide sequence ID" value="NZ_SKFH01000007.1"/>
</dbReference>
<evidence type="ECO:0000313" key="7">
    <source>
        <dbReference type="Proteomes" id="UP000295164"/>
    </source>
</evidence>
<dbReference type="InterPro" id="IPR029026">
    <property type="entry name" value="tRNA_m1G_MTases_N"/>
</dbReference>
<dbReference type="Proteomes" id="UP000295164">
    <property type="component" value="Unassembled WGS sequence"/>
</dbReference>
<protein>
    <submittedName>
        <fullName evidence="6">RNA methyltransferase</fullName>
    </submittedName>
</protein>
<dbReference type="SUPFAM" id="SSF55315">
    <property type="entry name" value="L30e-like"/>
    <property type="match status" value="1"/>
</dbReference>